<comment type="caution">
    <text evidence="7">The sequence shown here is derived from an EMBL/GenBank/DDBJ whole genome shotgun (WGS) entry which is preliminary data.</text>
</comment>
<keyword evidence="2 7" id="KW-0489">Methyltransferase</keyword>
<dbReference type="SUPFAM" id="SSF53335">
    <property type="entry name" value="S-adenosyl-L-methionine-dependent methyltransferases"/>
    <property type="match status" value="1"/>
</dbReference>
<evidence type="ECO:0000313" key="7">
    <source>
        <dbReference type="EMBL" id="RJY29973.1"/>
    </source>
</evidence>
<dbReference type="AlphaFoldDB" id="A0A3A6V2K2"/>
<name>A0A3A6V2K2_LEGPN</name>
<dbReference type="Pfam" id="PF02353">
    <property type="entry name" value="CMAS"/>
    <property type="match status" value="1"/>
</dbReference>
<evidence type="ECO:0000256" key="2">
    <source>
        <dbReference type="ARBA" id="ARBA00022603"/>
    </source>
</evidence>
<comment type="similarity">
    <text evidence="1">Belongs to the CFA/CMAS family.</text>
</comment>
<evidence type="ECO:0000256" key="6">
    <source>
        <dbReference type="PIRSR" id="PIRSR003085-1"/>
    </source>
</evidence>
<dbReference type="EC" id="2.1.1.79" evidence="7"/>
<keyword evidence="5" id="KW-0443">Lipid metabolism</keyword>
<dbReference type="PIRSF" id="PIRSF003085">
    <property type="entry name" value="CMAS"/>
    <property type="match status" value="1"/>
</dbReference>
<evidence type="ECO:0000256" key="5">
    <source>
        <dbReference type="ARBA" id="ARBA00023098"/>
    </source>
</evidence>
<dbReference type="InterPro" id="IPR050723">
    <property type="entry name" value="CFA/CMAS"/>
</dbReference>
<protein>
    <submittedName>
        <fullName evidence="7">Cyclopropane fatty acyl phospholipid synthase</fullName>
        <ecNumber evidence="7">2.1.1.79</ecNumber>
    </submittedName>
</protein>
<accession>A0A3A6V2K2</accession>
<evidence type="ECO:0000256" key="1">
    <source>
        <dbReference type="ARBA" id="ARBA00010815"/>
    </source>
</evidence>
<dbReference type="CDD" id="cd02440">
    <property type="entry name" value="AdoMet_MTases"/>
    <property type="match status" value="1"/>
</dbReference>
<feature type="active site" evidence="6">
    <location>
        <position position="363"/>
    </location>
</feature>
<dbReference type="Gene3D" id="3.40.50.150">
    <property type="entry name" value="Vaccinia Virus protein VP39"/>
    <property type="match status" value="1"/>
</dbReference>
<dbReference type="GO" id="GO:0008610">
    <property type="term" value="P:lipid biosynthetic process"/>
    <property type="evidence" value="ECO:0007669"/>
    <property type="project" value="InterPro"/>
</dbReference>
<reference evidence="7 8" key="1">
    <citation type="submission" date="2018-08" db="EMBL/GenBank/DDBJ databases">
        <title>Genome Sequences of Legionella pneumophila subsp. pneumophila Isolates, Recovered from a Drinking Water System in a Large Builging.</title>
        <authorList>
            <person name="Gomez-Alvarez V."/>
            <person name="Boczek L."/>
            <person name="King D."/>
            <person name="Pemberton A."/>
            <person name="Pfaller S."/>
            <person name="Rodgers M."/>
            <person name="Santodomingo J."/>
            <person name="Revetta R."/>
        </authorList>
    </citation>
    <scope>NUCLEOTIDE SEQUENCE [LARGE SCALE GENOMIC DNA]</scope>
    <source>
        <strain evidence="7 8">L01C.1</strain>
    </source>
</reference>
<evidence type="ECO:0000313" key="8">
    <source>
        <dbReference type="Proteomes" id="UP000277145"/>
    </source>
</evidence>
<sequence length="392" mass="45934">MLHSLNASTSFRKREFDMDIKKNKAKTFVNYMLQLANININGQTPWDIQIYNDEFYSRLLRDADLGLGESYMEGWWDCQRIDLFISKLINANLESKIKINFKLAFNVFLSKILNLQTQKRSLHVGRQHYDRGNDLFQIMLDSNMNYTCGYWRKAENLEQAQLNKLDLTCRKLYLKPGMKLLDIGCGWGGLAKYAAENYGVSVVGITISQQQYDLAKTRCAHLPVEIRFQDYRDLNEKFDRIVSLGMFEHVGYKNYRKYMEIVHQCLNDDGLFLLHTIGSNESVTKATPWISKYIFPNGMIPSIMQIGQASEKLFVMEDWHNFGADYYKTLMAWHENFNQGWDQIKSQYSEKFFRMWNYYLLSCAGAFDARMLQLWQIVFSKKGIHGGYSAPR</sequence>
<keyword evidence="4" id="KW-0949">S-adenosyl-L-methionine</keyword>
<gene>
    <name evidence="7" type="ORF">D1H98_12125</name>
</gene>
<evidence type="ECO:0000256" key="3">
    <source>
        <dbReference type="ARBA" id="ARBA00022679"/>
    </source>
</evidence>
<proteinExistence type="inferred from homology"/>
<dbReference type="Proteomes" id="UP000277145">
    <property type="component" value="Unassembled WGS sequence"/>
</dbReference>
<dbReference type="InterPro" id="IPR029063">
    <property type="entry name" value="SAM-dependent_MTases_sf"/>
</dbReference>
<dbReference type="PANTHER" id="PTHR43667:SF1">
    <property type="entry name" value="CYCLOPROPANE-FATTY-ACYL-PHOSPHOLIPID SYNTHASE"/>
    <property type="match status" value="1"/>
</dbReference>
<dbReference type="GO" id="GO:0008825">
    <property type="term" value="F:cyclopropane-fatty-acyl-phospholipid synthase activity"/>
    <property type="evidence" value="ECO:0007669"/>
    <property type="project" value="UniProtKB-EC"/>
</dbReference>
<evidence type="ECO:0000256" key="4">
    <source>
        <dbReference type="ARBA" id="ARBA00022691"/>
    </source>
</evidence>
<dbReference type="PANTHER" id="PTHR43667">
    <property type="entry name" value="CYCLOPROPANE-FATTY-ACYL-PHOSPHOLIPID SYNTHASE"/>
    <property type="match status" value="1"/>
</dbReference>
<dbReference type="GO" id="GO:0032259">
    <property type="term" value="P:methylation"/>
    <property type="evidence" value="ECO:0007669"/>
    <property type="project" value="UniProtKB-KW"/>
</dbReference>
<dbReference type="NCBIfam" id="NF008686">
    <property type="entry name" value="PRK11705.1"/>
    <property type="match status" value="1"/>
</dbReference>
<organism evidence="7 8">
    <name type="scientific">Legionella pneumophila subsp. pneumophila</name>
    <dbReference type="NCBI Taxonomy" id="91891"/>
    <lineage>
        <taxon>Bacteria</taxon>
        <taxon>Pseudomonadati</taxon>
        <taxon>Pseudomonadota</taxon>
        <taxon>Gammaproteobacteria</taxon>
        <taxon>Legionellales</taxon>
        <taxon>Legionellaceae</taxon>
        <taxon>Legionella</taxon>
    </lineage>
</organism>
<dbReference type="EMBL" id="QWDR01000002">
    <property type="protein sequence ID" value="RJY29973.1"/>
    <property type="molecule type" value="Genomic_DNA"/>
</dbReference>
<keyword evidence="3 7" id="KW-0808">Transferase</keyword>
<dbReference type="InterPro" id="IPR003333">
    <property type="entry name" value="CMAS"/>
</dbReference>